<keyword evidence="5" id="KW-1185">Reference proteome</keyword>
<evidence type="ECO:0000256" key="1">
    <source>
        <dbReference type="ARBA" id="ARBA00022842"/>
    </source>
</evidence>
<dbReference type="Gene3D" id="2.70.150.10">
    <property type="entry name" value="Calcium-transporting ATPase, cytoplasmic transduction domain A"/>
    <property type="match status" value="1"/>
</dbReference>
<gene>
    <name evidence="4" type="ORF">RCOM_0423980</name>
</gene>
<evidence type="ECO:0000259" key="3">
    <source>
        <dbReference type="Pfam" id="PF00122"/>
    </source>
</evidence>
<name>B9T472_RICCO</name>
<dbReference type="SUPFAM" id="SSF81653">
    <property type="entry name" value="Calcium ATPase, transduction domain A"/>
    <property type="match status" value="1"/>
</dbReference>
<keyword evidence="1" id="KW-0460">Magnesium</keyword>
<feature type="chain" id="PRO_5002889970" evidence="2">
    <location>
        <begin position="20"/>
        <end position="146"/>
    </location>
</feature>
<dbReference type="InterPro" id="IPR008250">
    <property type="entry name" value="ATPase_P-typ_transduc_dom_A_sf"/>
</dbReference>
<dbReference type="PANTHER" id="PTHR24093:SF432">
    <property type="entry name" value="CALCIUM-TRANSPORTING ATPASE 12, PLASMA MEMBRANE-TYPE-LIKE"/>
    <property type="match status" value="1"/>
</dbReference>
<dbReference type="InterPro" id="IPR059000">
    <property type="entry name" value="ATPase_P-type_domA"/>
</dbReference>
<dbReference type="InParanoid" id="B9T472"/>
<keyword evidence="2" id="KW-0732">Signal</keyword>
<dbReference type="Proteomes" id="UP000008311">
    <property type="component" value="Unassembled WGS sequence"/>
</dbReference>
<sequence length="146" mass="15995">MTLLLLVSFGVEELPAASGSNISTRLSGNHEDLKIPQSANRAREQIYVVRNGSLQHVSISQVVVGDILSLKTGDRVPADGLFISGSTSLKLDGTDNDLLDLGSSRFQAIFAGAEVVSRECAMIVISARKEYKMEQEQDNWLRFKQQ</sequence>
<proteinExistence type="predicted"/>
<evidence type="ECO:0000256" key="2">
    <source>
        <dbReference type="SAM" id="SignalP"/>
    </source>
</evidence>
<dbReference type="Pfam" id="PF00122">
    <property type="entry name" value="E1-E2_ATPase"/>
    <property type="match status" value="1"/>
</dbReference>
<evidence type="ECO:0000313" key="4">
    <source>
        <dbReference type="EMBL" id="EEF29349.1"/>
    </source>
</evidence>
<dbReference type="PANTHER" id="PTHR24093">
    <property type="entry name" value="CATION TRANSPORTING ATPASE"/>
    <property type="match status" value="1"/>
</dbReference>
<feature type="signal peptide" evidence="2">
    <location>
        <begin position="1"/>
        <end position="19"/>
    </location>
</feature>
<organism evidence="4 5">
    <name type="scientific">Ricinus communis</name>
    <name type="common">Castor bean</name>
    <dbReference type="NCBI Taxonomy" id="3988"/>
    <lineage>
        <taxon>Eukaryota</taxon>
        <taxon>Viridiplantae</taxon>
        <taxon>Streptophyta</taxon>
        <taxon>Embryophyta</taxon>
        <taxon>Tracheophyta</taxon>
        <taxon>Spermatophyta</taxon>
        <taxon>Magnoliopsida</taxon>
        <taxon>eudicotyledons</taxon>
        <taxon>Gunneridae</taxon>
        <taxon>Pentapetalae</taxon>
        <taxon>rosids</taxon>
        <taxon>fabids</taxon>
        <taxon>Malpighiales</taxon>
        <taxon>Euphorbiaceae</taxon>
        <taxon>Acalyphoideae</taxon>
        <taxon>Acalypheae</taxon>
        <taxon>Ricinus</taxon>
    </lineage>
</organism>
<dbReference type="AlphaFoldDB" id="B9T472"/>
<dbReference type="EMBL" id="EQ974456">
    <property type="protein sequence ID" value="EEF29349.1"/>
    <property type="molecule type" value="Genomic_DNA"/>
</dbReference>
<evidence type="ECO:0000313" key="5">
    <source>
        <dbReference type="Proteomes" id="UP000008311"/>
    </source>
</evidence>
<protein>
    <submittedName>
        <fullName evidence="4">Cation-transporting atpase plant, putative</fullName>
    </submittedName>
</protein>
<feature type="domain" description="P-type ATPase A" evidence="3">
    <location>
        <begin position="44"/>
        <end position="130"/>
    </location>
</feature>
<accession>B9T472</accession>
<reference evidence="5" key="1">
    <citation type="journal article" date="2010" name="Nat. Biotechnol.">
        <title>Draft genome sequence of the oilseed species Ricinus communis.</title>
        <authorList>
            <person name="Chan A.P."/>
            <person name="Crabtree J."/>
            <person name="Zhao Q."/>
            <person name="Lorenzi H."/>
            <person name="Orvis J."/>
            <person name="Puiu D."/>
            <person name="Melake-Berhan A."/>
            <person name="Jones K.M."/>
            <person name="Redman J."/>
            <person name="Chen G."/>
            <person name="Cahoon E.B."/>
            <person name="Gedil M."/>
            <person name="Stanke M."/>
            <person name="Haas B.J."/>
            <person name="Wortman J.R."/>
            <person name="Fraser-Liggett C.M."/>
            <person name="Ravel J."/>
            <person name="Rabinowicz P.D."/>
        </authorList>
    </citation>
    <scope>NUCLEOTIDE SEQUENCE [LARGE SCALE GENOMIC DNA]</scope>
    <source>
        <strain evidence="5">cv. Hale</strain>
    </source>
</reference>